<comment type="caution">
    <text evidence="1">The sequence shown here is derived from an EMBL/GenBank/DDBJ whole genome shotgun (WGS) entry which is preliminary data.</text>
</comment>
<evidence type="ECO:0008006" key="3">
    <source>
        <dbReference type="Google" id="ProtNLM"/>
    </source>
</evidence>
<evidence type="ECO:0000313" key="1">
    <source>
        <dbReference type="EMBL" id="MFC7070637.1"/>
    </source>
</evidence>
<proteinExistence type="predicted"/>
<dbReference type="EMBL" id="JBHTAH010000012">
    <property type="protein sequence ID" value="MFC7070637.1"/>
    <property type="molecule type" value="Genomic_DNA"/>
</dbReference>
<sequence>MSHDANTCPNCGEPVLFVSTAGPGDHRAGPCGCQIGYWRLMDLDDVVDSRPSTVPAR</sequence>
<protein>
    <recommendedName>
        <fullName evidence="3">Transcription factor zinc-finger domain-containing protein</fullName>
    </recommendedName>
</protein>
<organism evidence="1 2">
    <name type="scientific">Halobaculum lipolyticum</name>
    <dbReference type="NCBI Taxonomy" id="3032001"/>
    <lineage>
        <taxon>Archaea</taxon>
        <taxon>Methanobacteriati</taxon>
        <taxon>Methanobacteriota</taxon>
        <taxon>Stenosarchaea group</taxon>
        <taxon>Halobacteria</taxon>
        <taxon>Halobacteriales</taxon>
        <taxon>Haloferacaceae</taxon>
        <taxon>Halobaculum</taxon>
    </lineage>
</organism>
<name>A0ABD5WBK7_9EURY</name>
<dbReference type="AlphaFoldDB" id="A0ABD5WBK7"/>
<reference evidence="1 2" key="1">
    <citation type="journal article" date="2019" name="Int. J. Syst. Evol. Microbiol.">
        <title>The Global Catalogue of Microorganisms (GCM) 10K type strain sequencing project: providing services to taxonomists for standard genome sequencing and annotation.</title>
        <authorList>
            <consortium name="The Broad Institute Genomics Platform"/>
            <consortium name="The Broad Institute Genome Sequencing Center for Infectious Disease"/>
            <person name="Wu L."/>
            <person name="Ma J."/>
        </authorList>
    </citation>
    <scope>NUCLEOTIDE SEQUENCE [LARGE SCALE GENOMIC DNA]</scope>
    <source>
        <strain evidence="1 2">DT31</strain>
    </source>
</reference>
<dbReference type="Proteomes" id="UP001596461">
    <property type="component" value="Unassembled WGS sequence"/>
</dbReference>
<accession>A0ABD5WBK7</accession>
<evidence type="ECO:0000313" key="2">
    <source>
        <dbReference type="Proteomes" id="UP001596461"/>
    </source>
</evidence>
<gene>
    <name evidence="1" type="ORF">ACFQL9_13365</name>
</gene>
<keyword evidence="2" id="KW-1185">Reference proteome</keyword>